<evidence type="ECO:0000313" key="3">
    <source>
        <dbReference type="EMBL" id="APT85606.1"/>
    </source>
</evidence>
<keyword evidence="1" id="KW-0808">Transferase</keyword>
<dbReference type="InterPro" id="IPR013011">
    <property type="entry name" value="PTS_EIIB_2"/>
</dbReference>
<dbReference type="InterPro" id="IPR036095">
    <property type="entry name" value="PTS_EIIB-like_sf"/>
</dbReference>
<organism evidence="3 4">
    <name type="scientific">Corynebacterium aquilae DSM 44791</name>
    <dbReference type="NCBI Taxonomy" id="1431546"/>
    <lineage>
        <taxon>Bacteria</taxon>
        <taxon>Bacillati</taxon>
        <taxon>Actinomycetota</taxon>
        <taxon>Actinomycetes</taxon>
        <taxon>Mycobacteriales</taxon>
        <taxon>Corynebacteriaceae</taxon>
        <taxon>Corynebacterium</taxon>
    </lineage>
</organism>
<protein>
    <recommendedName>
        <fullName evidence="2">PTS EIIB type-2 domain-containing protein</fullName>
    </recommendedName>
</protein>
<evidence type="ECO:0000259" key="2">
    <source>
        <dbReference type="PROSITE" id="PS51099"/>
    </source>
</evidence>
<dbReference type="SUPFAM" id="SSF52794">
    <property type="entry name" value="PTS system IIB component-like"/>
    <property type="match status" value="1"/>
</dbReference>
<reference evidence="3 4" key="1">
    <citation type="submission" date="2014-08" db="EMBL/GenBank/DDBJ databases">
        <title>Complete genome sequence of Corynebacterium aquilae S-613T(T) (=DSM 44791(T)), isolated from the choana of a healthy golden eagle.</title>
        <authorList>
            <person name="Ruckert C."/>
            <person name="Albersmeier A."/>
            <person name="Winkler A."/>
            <person name="Kalinowski J."/>
        </authorList>
    </citation>
    <scope>NUCLEOTIDE SEQUENCE [LARGE SCALE GENOMIC DNA]</scope>
    <source>
        <strain evidence="3 4">S-613</strain>
    </source>
</reference>
<dbReference type="EMBL" id="CP009245">
    <property type="protein sequence ID" value="APT85606.1"/>
    <property type="molecule type" value="Genomic_DNA"/>
</dbReference>
<dbReference type="InterPro" id="IPR003501">
    <property type="entry name" value="PTS_EIIB_2/3"/>
</dbReference>
<dbReference type="OrthoDB" id="6603449at2"/>
<keyword evidence="4" id="KW-1185">Reference proteome</keyword>
<dbReference type="STRING" id="1431546.CAQU_11785"/>
<evidence type="ECO:0000256" key="1">
    <source>
        <dbReference type="ARBA" id="ARBA00022679"/>
    </source>
</evidence>
<feature type="domain" description="PTS EIIB type-2" evidence="2">
    <location>
        <begin position="2"/>
        <end position="92"/>
    </location>
</feature>
<evidence type="ECO:0000313" key="4">
    <source>
        <dbReference type="Proteomes" id="UP000185478"/>
    </source>
</evidence>
<dbReference type="Pfam" id="PF02302">
    <property type="entry name" value="PTS_IIB"/>
    <property type="match status" value="1"/>
</dbReference>
<sequence length="94" mass="9959">MIQIATVCGMGLGTSMMLANQVRAMCEDAGIAAKVQPVDLGSFKSQPSDIVVTTTAMAKNVEGTKAVVVLIDNLIDKNEVKTKVMAAVDEFNNR</sequence>
<dbReference type="GO" id="GO:0008982">
    <property type="term" value="F:protein-N(PI)-phosphohistidine-sugar phosphotransferase activity"/>
    <property type="evidence" value="ECO:0007669"/>
    <property type="project" value="InterPro"/>
</dbReference>
<dbReference type="AlphaFoldDB" id="A0A1L7CIB3"/>
<dbReference type="PROSITE" id="PS51099">
    <property type="entry name" value="PTS_EIIB_TYPE_2"/>
    <property type="match status" value="1"/>
</dbReference>
<dbReference type="CDD" id="cd05563">
    <property type="entry name" value="PTS_IIB_ascorbate"/>
    <property type="match status" value="1"/>
</dbReference>
<proteinExistence type="predicted"/>
<dbReference type="GO" id="GO:0009401">
    <property type="term" value="P:phosphoenolpyruvate-dependent sugar phosphotransferase system"/>
    <property type="evidence" value="ECO:0007669"/>
    <property type="project" value="InterPro"/>
</dbReference>
<gene>
    <name evidence="3" type="ORF">CAQU_11785</name>
</gene>
<dbReference type="Proteomes" id="UP000185478">
    <property type="component" value="Chromosome"/>
</dbReference>
<dbReference type="KEGG" id="caqu:CAQU_11785"/>
<dbReference type="Gene3D" id="3.40.50.2300">
    <property type="match status" value="1"/>
</dbReference>
<name>A0A1L7CIB3_9CORY</name>
<accession>A0A1L7CIB3</accession>
<dbReference type="RefSeq" id="WP_075727864.1">
    <property type="nucleotide sequence ID" value="NZ_CP009245.1"/>
</dbReference>